<dbReference type="InterPro" id="IPR017927">
    <property type="entry name" value="FAD-bd_FR_type"/>
</dbReference>
<dbReference type="AlphaFoldDB" id="A0A841IPM6"/>
<name>A0A841IPM6_9ACTN</name>
<dbReference type="Pfam" id="PF04954">
    <property type="entry name" value="SIP"/>
    <property type="match status" value="1"/>
</dbReference>
<dbReference type="GO" id="GO:0016491">
    <property type="term" value="F:oxidoreductase activity"/>
    <property type="evidence" value="ECO:0007669"/>
    <property type="project" value="InterPro"/>
</dbReference>
<evidence type="ECO:0000313" key="2">
    <source>
        <dbReference type="EMBL" id="MBB6119216.1"/>
    </source>
</evidence>
<dbReference type="Proteomes" id="UP000536604">
    <property type="component" value="Unassembled WGS sequence"/>
</dbReference>
<dbReference type="PANTHER" id="PTHR30157:SF0">
    <property type="entry name" value="NADPH-DEPENDENT FERRIC-CHELATE REDUCTASE"/>
    <property type="match status" value="1"/>
</dbReference>
<dbReference type="Gene3D" id="3.40.50.80">
    <property type="entry name" value="Nucleotide-binding domain of ferredoxin-NADP reductase (FNR) module"/>
    <property type="match status" value="1"/>
</dbReference>
<dbReference type="PANTHER" id="PTHR30157">
    <property type="entry name" value="FERRIC REDUCTASE, NADPH-DEPENDENT"/>
    <property type="match status" value="1"/>
</dbReference>
<dbReference type="Gene3D" id="2.40.30.10">
    <property type="entry name" value="Translation factors"/>
    <property type="match status" value="1"/>
</dbReference>
<accession>A0A841IPM6</accession>
<keyword evidence="3" id="KW-1185">Reference proteome</keyword>
<dbReference type="Pfam" id="PF08021">
    <property type="entry name" value="FAD_binding_9"/>
    <property type="match status" value="1"/>
</dbReference>
<feature type="domain" description="FAD-binding FR-type" evidence="1">
    <location>
        <begin position="13"/>
        <end position="138"/>
    </location>
</feature>
<proteinExistence type="predicted"/>
<dbReference type="FunFam" id="2.40.30.10:FF:000131">
    <property type="entry name" value="NADPH-dependent ferric siderophore reductase"/>
    <property type="match status" value="1"/>
</dbReference>
<comment type="caution">
    <text evidence="2">The sequence shown here is derived from an EMBL/GenBank/DDBJ whole genome shotgun (WGS) entry which is preliminary data.</text>
</comment>
<dbReference type="InterPro" id="IPR013113">
    <property type="entry name" value="SIP_FAD-bd"/>
</dbReference>
<reference evidence="2 3" key="1">
    <citation type="submission" date="2020-08" db="EMBL/GenBank/DDBJ databases">
        <title>Genomic Encyclopedia of Type Strains, Phase III (KMG-III): the genomes of soil and plant-associated and newly described type strains.</title>
        <authorList>
            <person name="Whitman W."/>
        </authorList>
    </citation>
    <scope>NUCLEOTIDE SEQUENCE [LARGE SCALE GENOMIC DNA]</scope>
    <source>
        <strain evidence="2 3">CECT 8712</strain>
    </source>
</reference>
<dbReference type="PROSITE" id="PS51384">
    <property type="entry name" value="FAD_FR"/>
    <property type="match status" value="1"/>
</dbReference>
<evidence type="ECO:0000313" key="3">
    <source>
        <dbReference type="Proteomes" id="UP000536604"/>
    </source>
</evidence>
<dbReference type="CDD" id="cd06193">
    <property type="entry name" value="siderophore_interacting"/>
    <property type="match status" value="1"/>
</dbReference>
<dbReference type="SUPFAM" id="SSF63380">
    <property type="entry name" value="Riboflavin synthase domain-like"/>
    <property type="match status" value="1"/>
</dbReference>
<organism evidence="2 3">
    <name type="scientific">Nocardiopsis algeriensis</name>
    <dbReference type="NCBI Taxonomy" id="1478215"/>
    <lineage>
        <taxon>Bacteria</taxon>
        <taxon>Bacillati</taxon>
        <taxon>Actinomycetota</taxon>
        <taxon>Actinomycetes</taxon>
        <taxon>Streptosporangiales</taxon>
        <taxon>Nocardiopsidaceae</taxon>
        <taxon>Nocardiopsis</taxon>
    </lineage>
</organism>
<evidence type="ECO:0000259" key="1">
    <source>
        <dbReference type="PROSITE" id="PS51384"/>
    </source>
</evidence>
<dbReference type="InterPro" id="IPR039374">
    <property type="entry name" value="SIP_fam"/>
</dbReference>
<dbReference type="InterPro" id="IPR007037">
    <property type="entry name" value="SIP_rossman_dom"/>
</dbReference>
<dbReference type="EMBL" id="JACHJO010000003">
    <property type="protein sequence ID" value="MBB6119216.1"/>
    <property type="molecule type" value="Genomic_DNA"/>
</dbReference>
<dbReference type="InterPro" id="IPR017938">
    <property type="entry name" value="Riboflavin_synthase-like_b-brl"/>
</dbReference>
<gene>
    <name evidence="2" type="ORF">FHS13_001151</name>
</gene>
<dbReference type="InterPro" id="IPR039261">
    <property type="entry name" value="FNR_nucleotide-bd"/>
</dbReference>
<sequence>MSERSGRPGRRAPQVTHARVERVERLTPHMVRLVLGGPGMAEFTAGEYTDHYIKLLFPPEGAPYSVPFDLGKIREELPRELWPAMRTYTVRGWDAERKELFVDVVTHGDEGLAGVWAAGAKPGDEICFVGPGGAYAPDPEADWHLLVGDESALPAVAAALERLPQGAVAHVFLEVAGPEEEQELVTAANAAITWIHRGADAPGAGLVGAVEALDFPEGDVHAFVHGEAGAVKELRRVLLRERGVPRERVSISGYWRLGMNEDGWQAGKREWNRQVEEEQDKA</sequence>
<protein>
    <submittedName>
        <fullName evidence="2">NADPH-dependent ferric siderophore reductase</fullName>
    </submittedName>
</protein>
<dbReference type="RefSeq" id="WP_184288605.1">
    <property type="nucleotide sequence ID" value="NZ_JACHJO010000003.1"/>
</dbReference>